<organism evidence="3">
    <name type="scientific">Gongylonema pulchrum</name>
    <dbReference type="NCBI Taxonomy" id="637853"/>
    <lineage>
        <taxon>Eukaryota</taxon>
        <taxon>Metazoa</taxon>
        <taxon>Ecdysozoa</taxon>
        <taxon>Nematoda</taxon>
        <taxon>Chromadorea</taxon>
        <taxon>Rhabditida</taxon>
        <taxon>Spirurina</taxon>
        <taxon>Spiruromorpha</taxon>
        <taxon>Spiruroidea</taxon>
        <taxon>Gongylonematidae</taxon>
        <taxon>Gongylonema</taxon>
    </lineage>
</organism>
<reference evidence="3" key="1">
    <citation type="submission" date="2016-06" db="UniProtKB">
        <authorList>
            <consortium name="WormBaseParasite"/>
        </authorList>
    </citation>
    <scope>IDENTIFICATION</scope>
</reference>
<dbReference type="EMBL" id="UYRT01000430">
    <property type="protein sequence ID" value="VDK28175.1"/>
    <property type="molecule type" value="Genomic_DNA"/>
</dbReference>
<dbReference type="AlphaFoldDB" id="A0A183CVJ8"/>
<keyword evidence="2" id="KW-1185">Reference proteome</keyword>
<proteinExistence type="predicted"/>
<accession>A0A183CVJ8</accession>
<evidence type="ECO:0000313" key="2">
    <source>
        <dbReference type="Proteomes" id="UP000271098"/>
    </source>
</evidence>
<evidence type="ECO:0000313" key="1">
    <source>
        <dbReference type="EMBL" id="VDK28175.1"/>
    </source>
</evidence>
<sequence>MAYNCPDTMHFWKIPIKVIKNNDRFDDITIWLEYVFDFGPLIYGFFYFHQLVELCHGTIIANRIELGL</sequence>
<gene>
    <name evidence="1" type="ORF">GPUH_LOCUS489</name>
</gene>
<name>A0A183CVJ8_9BILA</name>
<dbReference type="WBParaSite" id="GPUH_0000048901-mRNA-1">
    <property type="protein sequence ID" value="GPUH_0000048901-mRNA-1"/>
    <property type="gene ID" value="GPUH_0000048901"/>
</dbReference>
<dbReference type="Proteomes" id="UP000271098">
    <property type="component" value="Unassembled WGS sequence"/>
</dbReference>
<reference evidence="1 2" key="2">
    <citation type="submission" date="2018-11" db="EMBL/GenBank/DDBJ databases">
        <authorList>
            <consortium name="Pathogen Informatics"/>
        </authorList>
    </citation>
    <scope>NUCLEOTIDE SEQUENCE [LARGE SCALE GENOMIC DNA]</scope>
</reference>
<protein>
    <submittedName>
        <fullName evidence="1 3">Uncharacterized protein</fullName>
    </submittedName>
</protein>
<evidence type="ECO:0000313" key="3">
    <source>
        <dbReference type="WBParaSite" id="GPUH_0000048901-mRNA-1"/>
    </source>
</evidence>